<comment type="caution">
    <text evidence="2">The sequence shown here is derived from an EMBL/GenBank/DDBJ whole genome shotgun (WGS) entry which is preliminary data.</text>
</comment>
<keyword evidence="3" id="KW-1185">Reference proteome</keyword>
<dbReference type="AlphaFoldDB" id="A0A9D3ZMV7"/>
<protein>
    <recommendedName>
        <fullName evidence="4">Secreted protein</fullName>
    </recommendedName>
</protein>
<dbReference type="Proteomes" id="UP000828251">
    <property type="component" value="Unassembled WGS sequence"/>
</dbReference>
<feature type="signal peptide" evidence="1">
    <location>
        <begin position="1"/>
        <end position="34"/>
    </location>
</feature>
<proteinExistence type="predicted"/>
<keyword evidence="1" id="KW-0732">Signal</keyword>
<gene>
    <name evidence="2" type="ORF">J1N35_038429</name>
</gene>
<evidence type="ECO:0000313" key="2">
    <source>
        <dbReference type="EMBL" id="KAH1047645.1"/>
    </source>
</evidence>
<dbReference type="EMBL" id="JAIQCV010000011">
    <property type="protein sequence ID" value="KAH1047645.1"/>
    <property type="molecule type" value="Genomic_DNA"/>
</dbReference>
<evidence type="ECO:0008006" key="4">
    <source>
        <dbReference type="Google" id="ProtNLM"/>
    </source>
</evidence>
<accession>A0A9D3ZMV7</accession>
<evidence type="ECO:0000256" key="1">
    <source>
        <dbReference type="SAM" id="SignalP"/>
    </source>
</evidence>
<reference evidence="2 3" key="1">
    <citation type="journal article" date="2021" name="Plant Biotechnol. J.">
        <title>Multi-omics assisted identification of the key and species-specific regulatory components of drought-tolerant mechanisms in Gossypium stocksii.</title>
        <authorList>
            <person name="Yu D."/>
            <person name="Ke L."/>
            <person name="Zhang D."/>
            <person name="Wu Y."/>
            <person name="Sun Y."/>
            <person name="Mei J."/>
            <person name="Sun J."/>
            <person name="Sun Y."/>
        </authorList>
    </citation>
    <scope>NUCLEOTIDE SEQUENCE [LARGE SCALE GENOMIC DNA]</scope>
    <source>
        <strain evidence="3">cv. E1</strain>
        <tissue evidence="2">Leaf</tissue>
    </source>
</reference>
<sequence length="126" mass="14074">MPLMTTVFAPLRGSRHHLLYLLLVSRLSLSLVLRLRSNQSGDTPIREHLIPKPPNIVESSSIYLMPTISAEIQMSLMMSAFAPRCGSRHQPLIRTPSFEVEPIVGVEINKPSMLRLCASRLGNDIN</sequence>
<evidence type="ECO:0000313" key="3">
    <source>
        <dbReference type="Proteomes" id="UP000828251"/>
    </source>
</evidence>
<organism evidence="2 3">
    <name type="scientific">Gossypium stocksii</name>
    <dbReference type="NCBI Taxonomy" id="47602"/>
    <lineage>
        <taxon>Eukaryota</taxon>
        <taxon>Viridiplantae</taxon>
        <taxon>Streptophyta</taxon>
        <taxon>Embryophyta</taxon>
        <taxon>Tracheophyta</taxon>
        <taxon>Spermatophyta</taxon>
        <taxon>Magnoliopsida</taxon>
        <taxon>eudicotyledons</taxon>
        <taxon>Gunneridae</taxon>
        <taxon>Pentapetalae</taxon>
        <taxon>rosids</taxon>
        <taxon>malvids</taxon>
        <taxon>Malvales</taxon>
        <taxon>Malvaceae</taxon>
        <taxon>Malvoideae</taxon>
        <taxon>Gossypium</taxon>
    </lineage>
</organism>
<name>A0A9D3ZMV7_9ROSI</name>
<feature type="chain" id="PRO_5039455909" description="Secreted protein" evidence="1">
    <location>
        <begin position="35"/>
        <end position="126"/>
    </location>
</feature>